<feature type="non-terminal residue" evidence="3">
    <location>
        <position position="268"/>
    </location>
</feature>
<evidence type="ECO:0000313" key="4">
    <source>
        <dbReference type="Proteomes" id="UP000626109"/>
    </source>
</evidence>
<accession>A0A813JCW0</accession>
<keyword evidence="2" id="KW-0812">Transmembrane</keyword>
<comment type="caution">
    <text evidence="3">The sequence shown here is derived from an EMBL/GenBank/DDBJ whole genome shotgun (WGS) entry which is preliminary data.</text>
</comment>
<proteinExistence type="predicted"/>
<reference evidence="3" key="1">
    <citation type="submission" date="2021-02" db="EMBL/GenBank/DDBJ databases">
        <authorList>
            <person name="Dougan E. K."/>
            <person name="Rhodes N."/>
            <person name="Thang M."/>
            <person name="Chan C."/>
        </authorList>
    </citation>
    <scope>NUCLEOTIDE SEQUENCE</scope>
</reference>
<name>A0A813JCW0_POLGL</name>
<feature type="transmembrane region" description="Helical" evidence="2">
    <location>
        <begin position="12"/>
        <end position="31"/>
    </location>
</feature>
<gene>
    <name evidence="3" type="ORF">PGLA2088_LOCUS18593</name>
</gene>
<keyword evidence="2" id="KW-1133">Transmembrane helix</keyword>
<organism evidence="3 4">
    <name type="scientific">Polarella glacialis</name>
    <name type="common">Dinoflagellate</name>
    <dbReference type="NCBI Taxonomy" id="89957"/>
    <lineage>
        <taxon>Eukaryota</taxon>
        <taxon>Sar</taxon>
        <taxon>Alveolata</taxon>
        <taxon>Dinophyceae</taxon>
        <taxon>Suessiales</taxon>
        <taxon>Suessiaceae</taxon>
        <taxon>Polarella</taxon>
    </lineage>
</organism>
<feature type="region of interest" description="Disordered" evidence="1">
    <location>
        <begin position="236"/>
        <end position="256"/>
    </location>
</feature>
<dbReference type="AlphaFoldDB" id="A0A813JCW0"/>
<feature type="non-terminal residue" evidence="3">
    <location>
        <position position="1"/>
    </location>
</feature>
<evidence type="ECO:0000256" key="2">
    <source>
        <dbReference type="SAM" id="Phobius"/>
    </source>
</evidence>
<sequence length="268" mass="29449">EQQAVSPLAGFWPGATCAATLAVGVAAQVTGRRKLRRQLRWHAGRLRQLSARGGAALNAGPSDQPSLVLPASIMPDLSKSEEKKVEALLAEGFFNFRYLTKPEEGSLSECLRKADLSVPLWLAGKNFRRLLCKKADMQNFPRLTQQSEKIQGMWDTARASGEPAVEGISQRLEISPLNILRQQLTKPVGEELAGDVKWRRKALALAMHALASAQLDGEGSEAAAETLLRQVLVDHNNNSNKNNKNNNNSSSNNNLATPWLEPWLLREL</sequence>
<evidence type="ECO:0000313" key="3">
    <source>
        <dbReference type="EMBL" id="CAE8673566.1"/>
    </source>
</evidence>
<feature type="compositionally biased region" description="Low complexity" evidence="1">
    <location>
        <begin position="236"/>
        <end position="254"/>
    </location>
</feature>
<keyword evidence="2" id="KW-0472">Membrane</keyword>
<dbReference type="EMBL" id="CAJNNW010024657">
    <property type="protein sequence ID" value="CAE8673566.1"/>
    <property type="molecule type" value="Genomic_DNA"/>
</dbReference>
<dbReference type="Proteomes" id="UP000626109">
    <property type="component" value="Unassembled WGS sequence"/>
</dbReference>
<protein>
    <submittedName>
        <fullName evidence="3">Uncharacterized protein</fullName>
    </submittedName>
</protein>
<evidence type="ECO:0000256" key="1">
    <source>
        <dbReference type="SAM" id="MobiDB-lite"/>
    </source>
</evidence>